<dbReference type="OrthoDB" id="9796486at2"/>
<evidence type="ECO:0000256" key="5">
    <source>
        <dbReference type="SAM" id="Phobius"/>
    </source>
</evidence>
<feature type="transmembrane region" description="Helical" evidence="5">
    <location>
        <begin position="40"/>
        <end position="59"/>
    </location>
</feature>
<dbReference type="EMBL" id="CP001798">
    <property type="protein sequence ID" value="ADE14787.1"/>
    <property type="molecule type" value="Genomic_DNA"/>
</dbReference>
<feature type="transmembrane region" description="Helical" evidence="5">
    <location>
        <begin position="7"/>
        <end position="28"/>
    </location>
</feature>
<sequence length="439" mass="49820">MKTLARALLWIGIYLVLVSAPLPLLLIGPVPPGAGLWWDFSMALGFGGMAIMGIQFALTARFRRTTAPFGIDIIYYFHRLVAIIGMGFLLLHFAILWVAYPAALGVLNPLQAPGYMTAGRTAFVLFIVVIVTSLWRKPLGINYKYWRILHALLATLAFILAVVHIAGVGYYTRAPWKQWLWIAYTLFWVGLVGYVRVLKPWLLSRAPYRVIAVRPERGQAWTVALEPESHPGMNFQPGQFAWLTLGRSPFRFEEHPFSFSSSAKRSKRLEFTIKARGDFTRTIPQVTAGEIAYVDGPYGVFSVDRYPQAVGFAFIAGGIGITPIMSMLRTLADRGDSRPLHLIYANLYWENVIFRDELEHLRERLNISVVHVIEKPPPEWTGERGRITDALLQRRLPQNHRELHYFLCGPKPMSEAVQRTLYRSGVPLAQVHFELFELV</sequence>
<dbReference type="SUPFAM" id="SSF52343">
    <property type="entry name" value="Ferredoxin reductase-like, C-terminal NADP-linked domain"/>
    <property type="match status" value="1"/>
</dbReference>
<evidence type="ECO:0000256" key="4">
    <source>
        <dbReference type="ARBA" id="ARBA00023136"/>
    </source>
</evidence>
<keyword evidence="8" id="KW-1185">Reference proteome</keyword>
<dbReference type="InterPro" id="IPR017938">
    <property type="entry name" value="Riboflavin_synthase-like_b-brl"/>
</dbReference>
<dbReference type="SUPFAM" id="SSF63380">
    <property type="entry name" value="Riboflavin synthase domain-like"/>
    <property type="match status" value="1"/>
</dbReference>
<dbReference type="Gene3D" id="2.40.30.10">
    <property type="entry name" value="Translation factors"/>
    <property type="match status" value="1"/>
</dbReference>
<gene>
    <name evidence="7" type="ordered locus">Nhal_1657</name>
</gene>
<dbReference type="HOGENOM" id="CLU_003827_19_2_6"/>
<name>D5C2C8_NITHN</name>
<evidence type="ECO:0000256" key="1">
    <source>
        <dbReference type="ARBA" id="ARBA00004141"/>
    </source>
</evidence>
<proteinExistence type="predicted"/>
<dbReference type="AlphaFoldDB" id="D5C2C8"/>
<feature type="transmembrane region" description="Helical" evidence="5">
    <location>
        <begin position="112"/>
        <end position="136"/>
    </location>
</feature>
<dbReference type="SFLD" id="SFLDS00052">
    <property type="entry name" value="Ferric_Reductase_Domain"/>
    <property type="match status" value="1"/>
</dbReference>
<dbReference type="CDD" id="cd06198">
    <property type="entry name" value="FNR_like_3"/>
    <property type="match status" value="1"/>
</dbReference>
<dbReference type="KEGG" id="nhl:Nhal_1657"/>
<evidence type="ECO:0000313" key="7">
    <source>
        <dbReference type="EMBL" id="ADE14787.1"/>
    </source>
</evidence>
<keyword evidence="4 5" id="KW-0472">Membrane</keyword>
<dbReference type="eggNOG" id="COG4097">
    <property type="taxonomic scope" value="Bacteria"/>
</dbReference>
<dbReference type="GO" id="GO:0016491">
    <property type="term" value="F:oxidoreductase activity"/>
    <property type="evidence" value="ECO:0007669"/>
    <property type="project" value="InterPro"/>
</dbReference>
<dbReference type="InterPro" id="IPR039261">
    <property type="entry name" value="FNR_nucleotide-bd"/>
</dbReference>
<evidence type="ECO:0000259" key="6">
    <source>
        <dbReference type="PROSITE" id="PS51384"/>
    </source>
</evidence>
<dbReference type="Pfam" id="PF00175">
    <property type="entry name" value="NAD_binding_1"/>
    <property type="match status" value="1"/>
</dbReference>
<evidence type="ECO:0000256" key="3">
    <source>
        <dbReference type="ARBA" id="ARBA00022989"/>
    </source>
</evidence>
<accession>D5C2C8</accession>
<comment type="subcellular location">
    <subcellularLocation>
        <location evidence="1">Membrane</location>
        <topology evidence="1">Multi-pass membrane protein</topology>
    </subcellularLocation>
</comment>
<evidence type="ECO:0000313" key="8">
    <source>
        <dbReference type="Proteomes" id="UP000001844"/>
    </source>
</evidence>
<dbReference type="STRING" id="472759.Nhal_1657"/>
<dbReference type="Proteomes" id="UP000001844">
    <property type="component" value="Chromosome"/>
</dbReference>
<dbReference type="InterPro" id="IPR001433">
    <property type="entry name" value="OxRdtase_FAD/NAD-bd"/>
</dbReference>
<evidence type="ECO:0000256" key="2">
    <source>
        <dbReference type="ARBA" id="ARBA00022692"/>
    </source>
</evidence>
<dbReference type="PANTHER" id="PTHR47354:SF5">
    <property type="entry name" value="PROTEIN RFBI"/>
    <property type="match status" value="1"/>
</dbReference>
<reference evidence="8" key="1">
    <citation type="submission" date="2010-04" db="EMBL/GenBank/DDBJ databases">
        <title>Complete genome sequence of Nitrosococcus halophilus Nc4, a salt-adapted, aerobic obligate ammonia-oxidizing sulfur purple bacterium.</title>
        <authorList>
            <consortium name="US DOE Joint Genome Institute"/>
            <person name="Campbell M.A."/>
            <person name="Malfatti S.A."/>
            <person name="Chain P.S.G."/>
            <person name="Heidelberg J.F."/>
            <person name="Ward B.B."/>
            <person name="Klotz M.G."/>
        </authorList>
    </citation>
    <scope>NUCLEOTIDE SEQUENCE [LARGE SCALE GENOMIC DNA]</scope>
    <source>
        <strain evidence="8">Nc4</strain>
    </source>
</reference>
<keyword evidence="2 5" id="KW-0812">Transmembrane</keyword>
<dbReference type="Pfam" id="PF08022">
    <property type="entry name" value="FAD_binding_8"/>
    <property type="match status" value="1"/>
</dbReference>
<dbReference type="InterPro" id="IPR017927">
    <property type="entry name" value="FAD-bd_FR_type"/>
</dbReference>
<keyword evidence="3 5" id="KW-1133">Transmembrane helix</keyword>
<protein>
    <submittedName>
        <fullName evidence="7">Oxidoreductase FAD/NAD(P)-binding domain protein</fullName>
    </submittedName>
</protein>
<feature type="transmembrane region" description="Helical" evidence="5">
    <location>
        <begin position="178"/>
        <end position="198"/>
    </location>
</feature>
<dbReference type="InterPro" id="IPR050415">
    <property type="entry name" value="MRET"/>
</dbReference>
<feature type="transmembrane region" description="Helical" evidence="5">
    <location>
        <begin position="148"/>
        <end position="172"/>
    </location>
</feature>
<dbReference type="InterPro" id="IPR013112">
    <property type="entry name" value="FAD-bd_8"/>
</dbReference>
<feature type="transmembrane region" description="Helical" evidence="5">
    <location>
        <begin position="80"/>
        <end position="100"/>
    </location>
</feature>
<dbReference type="InterPro" id="IPR013130">
    <property type="entry name" value="Fe3_Rdtase_TM_dom"/>
</dbReference>
<organism evidence="7 8">
    <name type="scientific">Nitrosococcus halophilus (strain Nc4)</name>
    <dbReference type="NCBI Taxonomy" id="472759"/>
    <lineage>
        <taxon>Bacteria</taxon>
        <taxon>Pseudomonadati</taxon>
        <taxon>Pseudomonadota</taxon>
        <taxon>Gammaproteobacteria</taxon>
        <taxon>Chromatiales</taxon>
        <taxon>Chromatiaceae</taxon>
        <taxon>Nitrosococcus</taxon>
    </lineage>
</organism>
<dbReference type="RefSeq" id="WP_013032674.1">
    <property type="nucleotide sequence ID" value="NC_013960.1"/>
</dbReference>
<dbReference type="GO" id="GO:0016020">
    <property type="term" value="C:membrane"/>
    <property type="evidence" value="ECO:0007669"/>
    <property type="project" value="UniProtKB-SubCell"/>
</dbReference>
<dbReference type="PRINTS" id="PR00406">
    <property type="entry name" value="CYTB5RDTASE"/>
</dbReference>
<dbReference type="Pfam" id="PF01794">
    <property type="entry name" value="Ferric_reduct"/>
    <property type="match status" value="1"/>
</dbReference>
<dbReference type="PANTHER" id="PTHR47354">
    <property type="entry name" value="NADH OXIDOREDUCTASE HCR"/>
    <property type="match status" value="1"/>
</dbReference>
<dbReference type="PROSITE" id="PS51384">
    <property type="entry name" value="FAD_FR"/>
    <property type="match status" value="1"/>
</dbReference>
<dbReference type="SFLD" id="SFLDG01168">
    <property type="entry name" value="Ferric_reductase_subgroup_(FRE"/>
    <property type="match status" value="1"/>
</dbReference>
<feature type="domain" description="FAD-binding FR-type" evidence="6">
    <location>
        <begin position="203"/>
        <end position="304"/>
    </location>
</feature>
<dbReference type="Gene3D" id="3.40.50.80">
    <property type="entry name" value="Nucleotide-binding domain of ferredoxin-NADP reductase (FNR) module"/>
    <property type="match status" value="1"/>
</dbReference>